<sequence>MIDGYEAALTNYRPLRYSHISIPPGADYALTADPWSYTHSFLLRGHDKRRGKNKKNFDRAIFFLELAQNFYNAADAADLPAKATLLYYGMLNMAKVVLSISGVELERTYEHHGLTLPLGTKRKVKVSNPGAGQVSIFAEFARLLGTPVAAETSVSVEDAIAGVPELHSARKSFAPDEKNRFLAIDVKFLTDSSHRRLLTAMVYDKKAEGLVTHGRIFKGKRKQYFRPPEAHNGQVWLVCQRTRTPANWRNLTRAYNSILAEYEDFDICSILTRNGYQYYLDLSPSAYHHLCNALIVMYYLGTAARYRPTEISDVLAGDLRQSVTEACALCPRQFLYQIASRITGSLCVIPYARI</sequence>
<gene>
    <name evidence="1" type="ORF">NO357_20670</name>
</gene>
<dbReference type="EMBL" id="JANHAX010000009">
    <property type="protein sequence ID" value="MDQ2092327.1"/>
    <property type="molecule type" value="Genomic_DNA"/>
</dbReference>
<proteinExistence type="predicted"/>
<name>A0AAE3WI99_9RHOB</name>
<dbReference type="RefSeq" id="WP_306737638.1">
    <property type="nucleotide sequence ID" value="NZ_JANHAX010000009.1"/>
</dbReference>
<accession>A0AAE3WI99</accession>
<dbReference type="Pfam" id="PF14175">
    <property type="entry name" value="YaaC"/>
    <property type="match status" value="1"/>
</dbReference>
<dbReference type="Proteomes" id="UP001226762">
    <property type="component" value="Unassembled WGS sequence"/>
</dbReference>
<evidence type="ECO:0000313" key="1">
    <source>
        <dbReference type="EMBL" id="MDQ2092327.1"/>
    </source>
</evidence>
<evidence type="ECO:0000313" key="2">
    <source>
        <dbReference type="Proteomes" id="UP001226762"/>
    </source>
</evidence>
<organism evidence="1 2">
    <name type="scientific">Marimonas arenosa</name>
    <dbReference type="NCBI Taxonomy" id="1795305"/>
    <lineage>
        <taxon>Bacteria</taxon>
        <taxon>Pseudomonadati</taxon>
        <taxon>Pseudomonadota</taxon>
        <taxon>Alphaproteobacteria</taxon>
        <taxon>Rhodobacterales</taxon>
        <taxon>Paracoccaceae</taxon>
        <taxon>Marimonas</taxon>
    </lineage>
</organism>
<protein>
    <submittedName>
        <fullName evidence="1">YaaC family protein</fullName>
    </submittedName>
</protein>
<keyword evidence="2" id="KW-1185">Reference proteome</keyword>
<comment type="caution">
    <text evidence="1">The sequence shown here is derived from an EMBL/GenBank/DDBJ whole genome shotgun (WGS) entry which is preliminary data.</text>
</comment>
<dbReference type="InterPro" id="IPR026988">
    <property type="entry name" value="YaaC-like"/>
</dbReference>
<dbReference type="AlphaFoldDB" id="A0AAE3WI99"/>
<reference evidence="1" key="2">
    <citation type="submission" date="2023-02" db="EMBL/GenBank/DDBJ databases">
        <title>'Rhodoalgimonas zhirmunskyi' gen. nov., isolated from a red alga.</title>
        <authorList>
            <person name="Nedashkovskaya O.I."/>
            <person name="Otstavnykh N.Y."/>
            <person name="Bystritskaya E.P."/>
            <person name="Balabanova L.A."/>
            <person name="Isaeva M.P."/>
        </authorList>
    </citation>
    <scope>NUCLEOTIDE SEQUENCE</scope>
    <source>
        <strain evidence="1">KCTC 52189</strain>
    </source>
</reference>
<reference evidence="1" key="1">
    <citation type="submission" date="2022-07" db="EMBL/GenBank/DDBJ databases">
        <authorList>
            <person name="Otstavnykh N."/>
            <person name="Isaeva M."/>
            <person name="Bystritskaya E."/>
        </authorList>
    </citation>
    <scope>NUCLEOTIDE SEQUENCE</scope>
    <source>
        <strain evidence="1">KCTC 52189</strain>
    </source>
</reference>